<dbReference type="GO" id="GO:0016740">
    <property type="term" value="F:transferase activity"/>
    <property type="evidence" value="ECO:0007669"/>
    <property type="project" value="UniProtKB-KW"/>
</dbReference>
<keyword evidence="2" id="KW-0808">Transferase</keyword>
<dbReference type="Gene3D" id="3.40.630.30">
    <property type="match status" value="1"/>
</dbReference>
<evidence type="ECO:0000313" key="2">
    <source>
        <dbReference type="EMBL" id="ART53145.1"/>
    </source>
</evidence>
<reference evidence="2 3" key="1">
    <citation type="submission" date="2017-05" db="EMBL/GenBank/DDBJ databases">
        <title>Polyphasic characterization of four soil-derived phenanthrene-degrading Acidovorax strains and proposal of Acidovorax phenanthrenivorans sp. nov.</title>
        <authorList>
            <person name="Singleton D.R."/>
            <person name="Lee J."/>
            <person name="Dickey A.N."/>
            <person name="Stroud A."/>
            <person name="Scholl E.H."/>
            <person name="Wright F.A."/>
            <person name="Aitken M.D."/>
        </authorList>
    </citation>
    <scope>NUCLEOTIDE SEQUENCE [LARGE SCALE GENOMIC DNA]</scope>
    <source>
        <strain evidence="2">NA3</strain>
    </source>
</reference>
<feature type="domain" description="BioF2-like acetyltransferase" evidence="1">
    <location>
        <begin position="171"/>
        <end position="310"/>
    </location>
</feature>
<dbReference type="AlphaFoldDB" id="A0A240U5M4"/>
<gene>
    <name evidence="2" type="ORF">CBP34_17820</name>
</gene>
<proteinExistence type="predicted"/>
<dbReference type="EMBL" id="CP021361">
    <property type="protein sequence ID" value="ART53145.1"/>
    <property type="molecule type" value="Genomic_DNA"/>
</dbReference>
<name>A0A240U5M4_9BURK</name>
<dbReference type="KEGG" id="acin:CBP34_17820"/>
<dbReference type="SUPFAM" id="SSF55729">
    <property type="entry name" value="Acyl-CoA N-acyltransferases (Nat)"/>
    <property type="match status" value="1"/>
</dbReference>
<dbReference type="RefSeq" id="WP_094098799.1">
    <property type="nucleotide sequence ID" value="NZ_CP021361.1"/>
</dbReference>
<dbReference type="InterPro" id="IPR016181">
    <property type="entry name" value="Acyl_CoA_acyltransferase"/>
</dbReference>
<dbReference type="InterPro" id="IPR038740">
    <property type="entry name" value="BioF2-like_GNAT_dom"/>
</dbReference>
<evidence type="ECO:0000259" key="1">
    <source>
        <dbReference type="Pfam" id="PF13480"/>
    </source>
</evidence>
<organism evidence="2 3">
    <name type="scientific">Acidovorax carolinensis</name>
    <dbReference type="NCBI Taxonomy" id="553814"/>
    <lineage>
        <taxon>Bacteria</taxon>
        <taxon>Pseudomonadati</taxon>
        <taxon>Pseudomonadota</taxon>
        <taxon>Betaproteobacteria</taxon>
        <taxon>Burkholderiales</taxon>
        <taxon>Comamonadaceae</taxon>
        <taxon>Acidovorax</taxon>
    </lineage>
</organism>
<accession>A0A240U5M4</accession>
<keyword evidence="3" id="KW-1185">Reference proteome</keyword>
<dbReference type="Proteomes" id="UP000194432">
    <property type="component" value="Chromosome 1"/>
</dbReference>
<sequence length="345" mass="38757">MNAHRLRIQRKPFDKLTVAESAGWAQLLRESPTSRWAFLSPTYAEAVTTTLGPVDVLLLWQGDELVGVMPLQRASGWLGRLGMREPVGRHMTDYFGLLAKPGLQLDWRSLLLKAGIPCLYFTHLDESQSAVGFDGDSPKIGLRTRVLPAGGEAHWEWLRTQDKKLVSDTERRERKLVADHGPLQFEMQSTSPMQDLESLVNMKNAQYRRTGHEGGALLDPANARLLARLQASQDTNCQPRLSVLRCGGQLVASHFGLQCGPLLHYWFPVYDNRFSAYSPGRILYRHILLAAQAHGIECIDRGEGDSPSKRDFANEEHLFLKGLVGSGFRGQILCMVQRLIWRFSA</sequence>
<dbReference type="Pfam" id="PF13480">
    <property type="entry name" value="Acetyltransf_6"/>
    <property type="match status" value="1"/>
</dbReference>
<protein>
    <submittedName>
        <fullName evidence="2">GNAT family N-acetyltransferase</fullName>
    </submittedName>
</protein>
<evidence type="ECO:0000313" key="3">
    <source>
        <dbReference type="Proteomes" id="UP000194432"/>
    </source>
</evidence>